<sequence>MLPAADIDTSSYAAICFCERSNWLSTSLDCRRNGIAQNYKWRLRSLPGLAMIKMQRPTLPRVYSGARNALFDDVQDMLRTEHAEASAPPPPFVVAGSAAALTTAATLALAQANAGSNAASECGVPAYAPPLRQRVIGFYERHTELTDTLESLGDVAASLDAVQHDIFAITGKVKSQEVRLKTLQAVSSEKRQAHAKMGSTLAKRIMNKRGSRSRLLVQAYDEAEQAAAQQAAHEAELEKNRAALASKITAKSRLEGDLVEYTRVAKELDEIDSTLFDGVTPEFPTEDVAEFEVKVWTQVQIFMQAETNREKRARQMLKEASPLLVSVLKDVQKALQFCIESGVASNKKYTRELTTNNSSRSTVRATQPLVLRAKTSSGKLFTTLAKARGSQMLVGRPPDFRLIELHLMPGSKNANAVDERGLHKSLETSYAQAKALDSYLKREIATSLERQKKLTAETVKLQSTVKQAMGHLRSVRRGIVMAVFREESWRQGQATGASQSEVGMGSEELAAKNAKNPMISKHLNEDLRKEALVRLRRLVALPDPESDDDNLYPMIA</sequence>
<dbReference type="PANTHER" id="PTHR21974:SF2">
    <property type="entry name" value="RE15880P"/>
    <property type="match status" value="1"/>
</dbReference>
<protein>
    <submittedName>
        <fullName evidence="1">Uncharacterized protein</fullName>
    </submittedName>
</protein>
<dbReference type="HOGENOM" id="CLU_533395_0_0_1"/>
<evidence type="ECO:0000313" key="2">
    <source>
        <dbReference type="Proteomes" id="UP000053758"/>
    </source>
</evidence>
<organism evidence="1 2">
    <name type="scientific">Pseudozyma antarctica</name>
    <name type="common">Yeast</name>
    <name type="synonym">Candida antarctica</name>
    <dbReference type="NCBI Taxonomy" id="84753"/>
    <lineage>
        <taxon>Eukaryota</taxon>
        <taxon>Fungi</taxon>
        <taxon>Dikarya</taxon>
        <taxon>Basidiomycota</taxon>
        <taxon>Ustilaginomycotina</taxon>
        <taxon>Ustilaginomycetes</taxon>
        <taxon>Ustilaginales</taxon>
        <taxon>Ustilaginaceae</taxon>
        <taxon>Moesziomyces</taxon>
    </lineage>
</organism>
<keyword evidence="2" id="KW-1185">Reference proteome</keyword>
<dbReference type="PANTHER" id="PTHR21974">
    <property type="entry name" value="RE15880P"/>
    <property type="match status" value="1"/>
</dbReference>
<dbReference type="Proteomes" id="UP000053758">
    <property type="component" value="Unassembled WGS sequence"/>
</dbReference>
<reference evidence="2" key="1">
    <citation type="journal article" date="2014" name="Genome Announc.">
        <title>Draft Genome Sequence of the Yeast Pseudozyma antarctica Type Strain JCM10317, a Producer of the Glycolipid Biosurfactants, Mannosylerythritol Lipids.</title>
        <authorList>
            <person name="Saika A."/>
            <person name="Koike H."/>
            <person name="Hori T."/>
            <person name="Fukuoka T."/>
            <person name="Sato S."/>
            <person name="Habe H."/>
            <person name="Kitamoto D."/>
            <person name="Morita T."/>
        </authorList>
    </citation>
    <scope>NUCLEOTIDE SEQUENCE [LARGE SCALE GENOMIC DNA]</scope>
    <source>
        <strain evidence="2">JCM 10317</strain>
    </source>
</reference>
<dbReference type="GeneID" id="26304664"/>
<dbReference type="AlphaFoldDB" id="A0A081CFU1"/>
<gene>
    <name evidence="1" type="ORF">PAN0_009d3754</name>
</gene>
<name>A0A081CFU1_PSEA2</name>
<dbReference type="RefSeq" id="XP_014656200.1">
    <property type="nucleotide sequence ID" value="XM_014800714.1"/>
</dbReference>
<accession>A0A081CFU1</accession>
<proteinExistence type="predicted"/>
<evidence type="ECO:0000313" key="1">
    <source>
        <dbReference type="EMBL" id="GAK65537.1"/>
    </source>
</evidence>
<dbReference type="EMBL" id="DF830076">
    <property type="protein sequence ID" value="GAK65537.1"/>
    <property type="molecule type" value="Genomic_DNA"/>
</dbReference>